<protein>
    <submittedName>
        <fullName evidence="1">Uncharacterized protein</fullName>
    </submittedName>
</protein>
<accession>A0ACB8Y8V0</accession>
<dbReference type="EMBL" id="CM042059">
    <property type="protein sequence ID" value="KAI3680977.1"/>
    <property type="molecule type" value="Genomic_DNA"/>
</dbReference>
<name>A0ACB8Y8V0_ARCLA</name>
<reference evidence="1 2" key="2">
    <citation type="journal article" date="2022" name="Mol. Ecol. Resour.">
        <title>The genomes of chicory, endive, great burdock and yacon provide insights into Asteraceae paleo-polyploidization history and plant inulin production.</title>
        <authorList>
            <person name="Fan W."/>
            <person name="Wang S."/>
            <person name="Wang H."/>
            <person name="Wang A."/>
            <person name="Jiang F."/>
            <person name="Liu H."/>
            <person name="Zhao H."/>
            <person name="Xu D."/>
            <person name="Zhang Y."/>
        </authorList>
    </citation>
    <scope>NUCLEOTIDE SEQUENCE [LARGE SCALE GENOMIC DNA]</scope>
    <source>
        <strain evidence="2">cv. Niubang</strain>
    </source>
</reference>
<dbReference type="Proteomes" id="UP001055879">
    <property type="component" value="Linkage Group LG13"/>
</dbReference>
<sequence length="308" mass="34753">MTSTSAADPSSAMAETPNWLELPHEIMGGMILQRLGTVEILNNAQKVCTTWRKICKDPAMWKVIDMRQFFDDCDTDYDIEQLAKQAVYRSCGELIDISLEYFGTDDLLDYISHSSSKLNRLRLTNCYGVTGFGLNNALKRLPHLETLKLSYISICAEDIEVIGRNCPQLKSFKMKILFMRCDGDAHAIANSMPTLRHLKLVGSTMDNDDGVQAILNGCPHLESLDLRGCFYLRLDGDLEKLCRERIKDFKFKRNNIPQGYGESDMESIDDEIIDDFYDGIGIDWPEDYYGFSGGSAISSEDGYDLPSP</sequence>
<evidence type="ECO:0000313" key="2">
    <source>
        <dbReference type="Proteomes" id="UP001055879"/>
    </source>
</evidence>
<evidence type="ECO:0000313" key="1">
    <source>
        <dbReference type="EMBL" id="KAI3680977.1"/>
    </source>
</evidence>
<reference evidence="2" key="1">
    <citation type="journal article" date="2022" name="Mol. Ecol. Resour.">
        <title>The genomes of chicory, endive, great burdock and yacon provide insights into Asteraceae palaeo-polyploidization history and plant inulin production.</title>
        <authorList>
            <person name="Fan W."/>
            <person name="Wang S."/>
            <person name="Wang H."/>
            <person name="Wang A."/>
            <person name="Jiang F."/>
            <person name="Liu H."/>
            <person name="Zhao H."/>
            <person name="Xu D."/>
            <person name="Zhang Y."/>
        </authorList>
    </citation>
    <scope>NUCLEOTIDE SEQUENCE [LARGE SCALE GENOMIC DNA]</scope>
    <source>
        <strain evidence="2">cv. Niubang</strain>
    </source>
</reference>
<proteinExistence type="predicted"/>
<organism evidence="1 2">
    <name type="scientific">Arctium lappa</name>
    <name type="common">Greater burdock</name>
    <name type="synonym">Lappa major</name>
    <dbReference type="NCBI Taxonomy" id="4217"/>
    <lineage>
        <taxon>Eukaryota</taxon>
        <taxon>Viridiplantae</taxon>
        <taxon>Streptophyta</taxon>
        <taxon>Embryophyta</taxon>
        <taxon>Tracheophyta</taxon>
        <taxon>Spermatophyta</taxon>
        <taxon>Magnoliopsida</taxon>
        <taxon>eudicotyledons</taxon>
        <taxon>Gunneridae</taxon>
        <taxon>Pentapetalae</taxon>
        <taxon>asterids</taxon>
        <taxon>campanulids</taxon>
        <taxon>Asterales</taxon>
        <taxon>Asteraceae</taxon>
        <taxon>Carduoideae</taxon>
        <taxon>Cardueae</taxon>
        <taxon>Arctiinae</taxon>
        <taxon>Arctium</taxon>
    </lineage>
</organism>
<gene>
    <name evidence="1" type="ORF">L6452_35757</name>
</gene>
<keyword evidence="2" id="KW-1185">Reference proteome</keyword>
<comment type="caution">
    <text evidence="1">The sequence shown here is derived from an EMBL/GenBank/DDBJ whole genome shotgun (WGS) entry which is preliminary data.</text>
</comment>